<keyword evidence="3" id="KW-1185">Reference proteome</keyword>
<evidence type="ECO:0000256" key="1">
    <source>
        <dbReference type="SAM" id="Coils"/>
    </source>
</evidence>
<gene>
    <name evidence="2" type="ORF">METHB2_1030007</name>
</gene>
<accession>A0A8S0XQP8</accession>
<evidence type="ECO:0000313" key="3">
    <source>
        <dbReference type="Proteomes" id="UP000494216"/>
    </source>
</evidence>
<comment type="caution">
    <text evidence="2">The sequence shown here is derived from an EMBL/GenBank/DDBJ whole genome shotgun (WGS) entry which is preliminary data.</text>
</comment>
<dbReference type="RefSeq" id="WP_174624481.1">
    <property type="nucleotide sequence ID" value="NZ_CADCXN010000006.1"/>
</dbReference>
<sequence>MRPGKYLPFAFAHFPPLFRSGHILIYCPVFGVHFTLLQKLQQAVGKKTGKGILIVIDELGKFLEYEARHQGANDIFLLQALAEVAYQGGDANILLVVLMHQAFEQYSKGLGENLKNEWVKVQGRFENIPFLESAEQILRVIAAAFRNRLTAPQQQDIKRQTTAFVKILAKQNALSPGLNAEPAIEILAQCYPLHPMSALLLPTLCQKVAQNERTLFSYLGSQEYFGFKDGINRLKQVGEWVLPWEIFEYFIENQPLATADHVTHRRWAEVITAIERLGDADPLEGRLLKTIGLFNIIGSQAGFKASGELLDLCFPKPVNVVQLLTNLQRKSIINYRKFSSEYRIWEGSDFDLDVAVQETMQQLGGFNLAEILAHRNKLAPVVDRKYSIKNGALRVFSPFYINAATKNNFFETPQHPKILFFLSERQDDTVVFESIVKMYPDPLSIYVLCENASRIKEVVTEAMALESIQSERAEIKSDPVAQRELKDRLYAIKHIEAEILSQYLEQPESNRWVWRGERLKLPTRRELQNQLSKVLETVYDQAPLVKNELINRDKTSGQVNGAKNKLIAALLTNAHLEDLGFDSTKFPAEKTIYRAVFKESGIHVKRNDVWQLVDPPAENKYGFAKVWQGINDFLANSSSPRKLTDVYSFIEKSPYGVQRGVSGLIFVAYYLANQRSLALYESEVFCPLATQEVFEILAKRPELFSVEAFDFTGIRADLFNSYLEKLIGKVPEESTLLDIVKPLAKFIAQLPHYTLSMKTLDSQTIAVRDAFQNTQSPMKLLFETLPQACGYPSYVGTDLNTHNPADFLNELVRHLNILNRAYENLLKSFKVQLASALKEPADLNLADLRTAIAKKYAGLEKYTIDLQGLKAFILRLQKTQETDEAWLESIAAFLGKAPPNKWLQNHSLDAEYRLIEFSERLDQLALAHSHQLKANADTQVTVFRVVNEQGAKDQIAYLNEPQEIRRELSLTDFTAIL</sequence>
<evidence type="ECO:0000313" key="2">
    <source>
        <dbReference type="EMBL" id="CAA9889467.1"/>
    </source>
</evidence>
<name>A0A8S0XQP8_9GAMM</name>
<proteinExistence type="predicted"/>
<feature type="coiled-coil region" evidence="1">
    <location>
        <begin position="808"/>
        <end position="839"/>
    </location>
</feature>
<protein>
    <recommendedName>
        <fullName evidence="4">ATP-binding protein</fullName>
    </recommendedName>
</protein>
<reference evidence="2 3" key="1">
    <citation type="submission" date="2020-02" db="EMBL/GenBank/DDBJ databases">
        <authorList>
            <person name="Hogendoorn C."/>
        </authorList>
    </citation>
    <scope>NUCLEOTIDE SEQUENCE [LARGE SCALE GENOMIC DNA]</scope>
    <source>
        <strain evidence="2">METHB21</strain>
    </source>
</reference>
<dbReference type="EMBL" id="CADCXN010000006">
    <property type="protein sequence ID" value="CAA9889467.1"/>
    <property type="molecule type" value="Genomic_DNA"/>
</dbReference>
<organism evidence="2 3">
    <name type="scientific">Candidatus Methylobacter favarea</name>
    <dbReference type="NCBI Taxonomy" id="2707345"/>
    <lineage>
        <taxon>Bacteria</taxon>
        <taxon>Pseudomonadati</taxon>
        <taxon>Pseudomonadota</taxon>
        <taxon>Gammaproteobacteria</taxon>
        <taxon>Methylococcales</taxon>
        <taxon>Methylococcaceae</taxon>
        <taxon>Methylobacter</taxon>
    </lineage>
</organism>
<keyword evidence="1" id="KW-0175">Coiled coil</keyword>
<dbReference type="Proteomes" id="UP000494216">
    <property type="component" value="Unassembled WGS sequence"/>
</dbReference>
<dbReference type="AlphaFoldDB" id="A0A8S0XQP8"/>
<evidence type="ECO:0008006" key="4">
    <source>
        <dbReference type="Google" id="ProtNLM"/>
    </source>
</evidence>